<keyword evidence="5" id="KW-0934">Plastid</keyword>
<evidence type="ECO:0000259" key="14">
    <source>
        <dbReference type="SMART" id="SM00363"/>
    </source>
</evidence>
<dbReference type="Pfam" id="PF01479">
    <property type="entry name" value="S4"/>
    <property type="match status" value="1"/>
</dbReference>
<dbReference type="SMART" id="SM00363">
    <property type="entry name" value="S4"/>
    <property type="match status" value="1"/>
</dbReference>
<dbReference type="CDD" id="cd00165">
    <property type="entry name" value="S4"/>
    <property type="match status" value="1"/>
</dbReference>
<dbReference type="PANTHER" id="PTHR21600:SF87">
    <property type="entry name" value="RNA PSEUDOURIDYLATE SYNTHASE DOMAIN-CONTAINING PROTEIN 1"/>
    <property type="match status" value="1"/>
</dbReference>
<dbReference type="PROSITE" id="PS50889">
    <property type="entry name" value="S4"/>
    <property type="match status" value="1"/>
</dbReference>
<comment type="similarity">
    <text evidence="3">Belongs to the pseudouridine synthase RluA family.</text>
</comment>
<dbReference type="Gene3D" id="3.30.2350.10">
    <property type="entry name" value="Pseudouridine synthase"/>
    <property type="match status" value="1"/>
</dbReference>
<dbReference type="PANTHER" id="PTHR21600">
    <property type="entry name" value="MITOCHONDRIAL RNA PSEUDOURIDINE SYNTHASE"/>
    <property type="match status" value="1"/>
</dbReference>
<evidence type="ECO:0000256" key="2">
    <source>
        <dbReference type="ARBA" id="ARBA00004229"/>
    </source>
</evidence>
<dbReference type="AlphaFoldDB" id="A0A3L6S2F5"/>
<comment type="caution">
    <text evidence="15">The sequence shown here is derived from an EMBL/GenBank/DDBJ whole genome shotgun (WGS) entry which is preliminary data.</text>
</comment>
<gene>
    <name evidence="15" type="ORF">C2845_PM09G24200</name>
</gene>
<dbReference type="GO" id="GO:0003723">
    <property type="term" value="F:RNA binding"/>
    <property type="evidence" value="ECO:0007669"/>
    <property type="project" value="UniProtKB-KW"/>
</dbReference>
<dbReference type="EMBL" id="PQIB02000006">
    <property type="protein sequence ID" value="RLN13421.1"/>
    <property type="molecule type" value="Genomic_DNA"/>
</dbReference>
<dbReference type="InterPro" id="IPR020103">
    <property type="entry name" value="PsdUridine_synth_cat_dom_sf"/>
</dbReference>
<evidence type="ECO:0000256" key="5">
    <source>
        <dbReference type="ARBA" id="ARBA00022640"/>
    </source>
</evidence>
<comment type="catalytic activity">
    <reaction evidence="1">
        <text>a uridine in RNA = a pseudouridine in RNA</text>
        <dbReference type="Rhea" id="RHEA:48348"/>
        <dbReference type="Rhea" id="RHEA-COMP:12068"/>
        <dbReference type="Rhea" id="RHEA-COMP:12069"/>
        <dbReference type="ChEBI" id="CHEBI:65314"/>
        <dbReference type="ChEBI" id="CHEBI:65315"/>
    </reaction>
</comment>
<keyword evidence="8" id="KW-0413">Isomerase</keyword>
<keyword evidence="6 12" id="KW-0694">RNA-binding</keyword>
<dbReference type="InterPro" id="IPR006145">
    <property type="entry name" value="PsdUridine_synth_RsuA/RluA"/>
</dbReference>
<evidence type="ECO:0000256" key="3">
    <source>
        <dbReference type="ARBA" id="ARBA00010876"/>
    </source>
</evidence>
<dbReference type="SUPFAM" id="SSF55174">
    <property type="entry name" value="Alpha-L RNA-binding motif"/>
    <property type="match status" value="1"/>
</dbReference>
<evidence type="ECO:0000256" key="13">
    <source>
        <dbReference type="SAM" id="MobiDB-lite"/>
    </source>
</evidence>
<dbReference type="STRING" id="4540.A0A3L6S2F5"/>
<reference evidence="16" key="1">
    <citation type="journal article" date="2019" name="Nat. Commun.">
        <title>The genome of broomcorn millet.</title>
        <authorList>
            <person name="Zou C."/>
            <person name="Miki D."/>
            <person name="Li D."/>
            <person name="Tang Q."/>
            <person name="Xiao L."/>
            <person name="Rajput S."/>
            <person name="Deng P."/>
            <person name="Jia W."/>
            <person name="Huang R."/>
            <person name="Zhang M."/>
            <person name="Sun Y."/>
            <person name="Hu J."/>
            <person name="Fu X."/>
            <person name="Schnable P.S."/>
            <person name="Li F."/>
            <person name="Zhang H."/>
            <person name="Feng B."/>
            <person name="Zhu X."/>
            <person name="Liu R."/>
            <person name="Schnable J.C."/>
            <person name="Zhu J.-K."/>
            <person name="Zhang H."/>
        </authorList>
    </citation>
    <scope>NUCLEOTIDE SEQUENCE [LARGE SCALE GENOMIC DNA]</scope>
</reference>
<organism evidence="15 16">
    <name type="scientific">Panicum miliaceum</name>
    <name type="common">Proso millet</name>
    <name type="synonym">Broomcorn millet</name>
    <dbReference type="NCBI Taxonomy" id="4540"/>
    <lineage>
        <taxon>Eukaryota</taxon>
        <taxon>Viridiplantae</taxon>
        <taxon>Streptophyta</taxon>
        <taxon>Embryophyta</taxon>
        <taxon>Tracheophyta</taxon>
        <taxon>Spermatophyta</taxon>
        <taxon>Magnoliopsida</taxon>
        <taxon>Liliopsida</taxon>
        <taxon>Poales</taxon>
        <taxon>Poaceae</taxon>
        <taxon>PACMAD clade</taxon>
        <taxon>Panicoideae</taxon>
        <taxon>Panicodae</taxon>
        <taxon>Paniceae</taxon>
        <taxon>Panicinae</taxon>
        <taxon>Panicum</taxon>
        <taxon>Panicum sect. Panicum</taxon>
    </lineage>
</organism>
<evidence type="ECO:0000256" key="12">
    <source>
        <dbReference type="PROSITE-ProRule" id="PRU00182"/>
    </source>
</evidence>
<accession>A0A3L6S2F5</accession>
<dbReference type="InterPro" id="IPR002942">
    <property type="entry name" value="S4_RNA-bd"/>
</dbReference>
<evidence type="ECO:0000313" key="15">
    <source>
        <dbReference type="EMBL" id="RLN13421.1"/>
    </source>
</evidence>
<dbReference type="GO" id="GO:0000455">
    <property type="term" value="P:enzyme-directed rRNA pseudouridine synthesis"/>
    <property type="evidence" value="ECO:0007669"/>
    <property type="project" value="TreeGrafter"/>
</dbReference>
<dbReference type="Proteomes" id="UP000275267">
    <property type="component" value="Unassembled WGS sequence"/>
</dbReference>
<evidence type="ECO:0000256" key="6">
    <source>
        <dbReference type="ARBA" id="ARBA00022884"/>
    </source>
</evidence>
<evidence type="ECO:0000256" key="8">
    <source>
        <dbReference type="ARBA" id="ARBA00023235"/>
    </source>
</evidence>
<dbReference type="InterPro" id="IPR050188">
    <property type="entry name" value="RluA_PseudoU_synthase"/>
</dbReference>
<evidence type="ECO:0000256" key="1">
    <source>
        <dbReference type="ARBA" id="ARBA00000073"/>
    </source>
</evidence>
<name>A0A3L6S2F5_PANMI</name>
<sequence>MSAATAPPPPAIAATFSALLRRQGVRSFRLRTFDARCVASHARVEAAEPESRSGGLGGTRLEEAVPAGEGRSRIDAWISARLGGGGVSRARVQASIRAGLVAVNGRPVSKVSHMVKGGDLVSCTVSELQPLRAEAEDIPLDIVYEDDHVLVVNKPAHMVVHPAPGNANGTLVNAILHHCRISTFTCLARNSTGDDCPNSSDDDVDVFDVDQFTTEDVSSEVRDALVRPGIVHRLDKGTSGLLVVAKDEHSHAQLAEQFKLHTIRRVYFSLTCGVPHPNSGRIEASIARDPNNRIRMVAIAGSGHRYARNAASRYKVREVFAGGGSALVEWRLETGRTHQIRAHAKYLGIPLLGDETYGGTKSMALSLLRPRTLSKYHSALSDLISKVDRPCLHAALLGFKHPHSGKILEFSCPPPEDFTESYCSSEMYRKTTMVNLPEYNGDDLQRPQCMDKYSAWIAKTSQICSQFLVHKLARFKQMNKWKDNLQCLGAAAVDGAETLPVRREPRRSSSSSGIRRLVGALPLFLRNFTVQLLQEEAASLIKRSSSSSIFKRKKMRRNKKAEKKYTLHFLVVAHEFLIV</sequence>
<keyword evidence="16" id="KW-1185">Reference proteome</keyword>
<dbReference type="InterPro" id="IPR006224">
    <property type="entry name" value="PsdUridine_synth_RluA-like_CS"/>
</dbReference>
<dbReference type="InterPro" id="IPR036986">
    <property type="entry name" value="S4_RNA-bd_sf"/>
</dbReference>
<evidence type="ECO:0000256" key="11">
    <source>
        <dbReference type="ARBA" id="ARBA00083093"/>
    </source>
</evidence>
<dbReference type="PROSITE" id="PS01129">
    <property type="entry name" value="PSI_RLU"/>
    <property type="match status" value="1"/>
</dbReference>
<dbReference type="FunFam" id="3.10.290.10:FF:000024">
    <property type="entry name" value="RNA pseudouridine synthase 2 chloroplastic"/>
    <property type="match status" value="1"/>
</dbReference>
<dbReference type="GO" id="GO:0009982">
    <property type="term" value="F:pseudouridine synthase activity"/>
    <property type="evidence" value="ECO:0007669"/>
    <property type="project" value="InterPro"/>
</dbReference>
<dbReference type="OrthoDB" id="418349at2759"/>
<evidence type="ECO:0000256" key="9">
    <source>
        <dbReference type="ARBA" id="ARBA00073311"/>
    </source>
</evidence>
<comment type="subcellular location">
    <subcellularLocation>
        <location evidence="2">Plastid</location>
        <location evidence="2">Chloroplast</location>
    </subcellularLocation>
</comment>
<feature type="domain" description="RNA-binding S4" evidence="14">
    <location>
        <begin position="72"/>
        <end position="139"/>
    </location>
</feature>
<dbReference type="CDD" id="cd02869">
    <property type="entry name" value="PseudoU_synth_RluA_like"/>
    <property type="match status" value="1"/>
</dbReference>
<feature type="region of interest" description="Disordered" evidence="13">
    <location>
        <begin position="44"/>
        <end position="67"/>
    </location>
</feature>
<dbReference type="Gene3D" id="3.10.290.10">
    <property type="entry name" value="RNA-binding S4 domain"/>
    <property type="match status" value="1"/>
</dbReference>
<dbReference type="GO" id="GO:0009507">
    <property type="term" value="C:chloroplast"/>
    <property type="evidence" value="ECO:0007669"/>
    <property type="project" value="UniProtKB-SubCell"/>
</dbReference>
<keyword evidence="7" id="KW-0809">Transit peptide</keyword>
<proteinExistence type="inferred from homology"/>
<evidence type="ECO:0000256" key="10">
    <source>
        <dbReference type="ARBA" id="ARBA00077568"/>
    </source>
</evidence>
<protein>
    <recommendedName>
        <fullName evidence="9">RNA pseudouridine synthase 2, chloroplastic</fullName>
    </recommendedName>
    <alternativeName>
        <fullName evidence="11">RNA pseudouridylate synthase 2</fullName>
    </alternativeName>
    <alternativeName>
        <fullName evidence="10">RNA-uridine isomerase 2</fullName>
    </alternativeName>
</protein>
<dbReference type="Pfam" id="PF00849">
    <property type="entry name" value="PseudoU_synth_2"/>
    <property type="match status" value="1"/>
</dbReference>
<evidence type="ECO:0000256" key="7">
    <source>
        <dbReference type="ARBA" id="ARBA00022946"/>
    </source>
</evidence>
<dbReference type="SUPFAM" id="SSF55120">
    <property type="entry name" value="Pseudouridine synthase"/>
    <property type="match status" value="1"/>
</dbReference>
<evidence type="ECO:0000313" key="16">
    <source>
        <dbReference type="Proteomes" id="UP000275267"/>
    </source>
</evidence>
<keyword evidence="4" id="KW-0150">Chloroplast</keyword>
<evidence type="ECO:0000256" key="4">
    <source>
        <dbReference type="ARBA" id="ARBA00022528"/>
    </source>
</evidence>